<dbReference type="EMBL" id="JBEDNQ010000004">
    <property type="protein sequence ID" value="MEQ3551117.1"/>
    <property type="molecule type" value="Genomic_DNA"/>
</dbReference>
<feature type="compositionally biased region" description="Basic and acidic residues" evidence="3">
    <location>
        <begin position="1"/>
        <end position="14"/>
    </location>
</feature>
<dbReference type="RefSeq" id="WP_349298187.1">
    <property type="nucleotide sequence ID" value="NZ_JBEDNQ010000004.1"/>
</dbReference>
<dbReference type="NCBIfam" id="TIGR00377">
    <property type="entry name" value="ant_ant_sig"/>
    <property type="match status" value="1"/>
</dbReference>
<reference evidence="5 6" key="1">
    <citation type="submission" date="2024-03" db="EMBL/GenBank/DDBJ databases">
        <title>Draft genome sequence of Pseudonocardia nematodicida JCM 31783.</title>
        <authorList>
            <person name="Butdee W."/>
            <person name="Duangmal K."/>
        </authorList>
    </citation>
    <scope>NUCLEOTIDE SEQUENCE [LARGE SCALE GENOMIC DNA]</scope>
    <source>
        <strain evidence="5 6">JCM 31783</strain>
    </source>
</reference>
<dbReference type="PANTHER" id="PTHR33495:SF13">
    <property type="entry name" value="ANTI-SIGMA-F FACTOR ANTAGONIST RSFB"/>
    <property type="match status" value="1"/>
</dbReference>
<dbReference type="SUPFAM" id="SSF52091">
    <property type="entry name" value="SpoIIaa-like"/>
    <property type="match status" value="1"/>
</dbReference>
<dbReference type="PANTHER" id="PTHR33495">
    <property type="entry name" value="ANTI-SIGMA FACTOR ANTAGONIST TM_1081-RELATED-RELATED"/>
    <property type="match status" value="1"/>
</dbReference>
<dbReference type="PROSITE" id="PS50801">
    <property type="entry name" value="STAS"/>
    <property type="match status" value="1"/>
</dbReference>
<evidence type="ECO:0000256" key="2">
    <source>
        <dbReference type="RuleBase" id="RU003749"/>
    </source>
</evidence>
<evidence type="ECO:0000259" key="4">
    <source>
        <dbReference type="PROSITE" id="PS50801"/>
    </source>
</evidence>
<dbReference type="Gene3D" id="3.30.750.24">
    <property type="entry name" value="STAS domain"/>
    <property type="match status" value="1"/>
</dbReference>
<accession>A0ABV1K9G3</accession>
<comment type="similarity">
    <text evidence="1 2">Belongs to the anti-sigma-factor antagonist family.</text>
</comment>
<evidence type="ECO:0000256" key="3">
    <source>
        <dbReference type="SAM" id="MobiDB-lite"/>
    </source>
</evidence>
<name>A0ABV1K9G3_9PSEU</name>
<dbReference type="InterPro" id="IPR036513">
    <property type="entry name" value="STAS_dom_sf"/>
</dbReference>
<proteinExistence type="inferred from homology"/>
<dbReference type="InterPro" id="IPR003658">
    <property type="entry name" value="Anti-sigma_ant"/>
</dbReference>
<feature type="domain" description="STAS" evidence="4">
    <location>
        <begin position="35"/>
        <end position="138"/>
    </location>
</feature>
<protein>
    <recommendedName>
        <fullName evidence="2">Anti-sigma factor antagonist</fullName>
    </recommendedName>
</protein>
<evidence type="ECO:0000313" key="6">
    <source>
        <dbReference type="Proteomes" id="UP001494902"/>
    </source>
</evidence>
<sequence>MSTADRARELRPADRTSWPAPASRVQLRAHEPRSGVSVLEVIGEVDLTEADAIRERMTELLREARTGRAVLDLSGVGFLGSHGLTAVVHSSRAATEAGIRLDGVTGPGNRAVIRPVRMTGLDQLIAWFPDLDAALAEDA</sequence>
<feature type="region of interest" description="Disordered" evidence="3">
    <location>
        <begin position="1"/>
        <end position="26"/>
    </location>
</feature>
<evidence type="ECO:0000256" key="1">
    <source>
        <dbReference type="ARBA" id="ARBA00009013"/>
    </source>
</evidence>
<comment type="caution">
    <text evidence="5">The sequence shown here is derived from an EMBL/GenBank/DDBJ whole genome shotgun (WGS) entry which is preliminary data.</text>
</comment>
<dbReference type="InterPro" id="IPR002645">
    <property type="entry name" value="STAS_dom"/>
</dbReference>
<organism evidence="5 6">
    <name type="scientific">Pseudonocardia nematodicida</name>
    <dbReference type="NCBI Taxonomy" id="1206997"/>
    <lineage>
        <taxon>Bacteria</taxon>
        <taxon>Bacillati</taxon>
        <taxon>Actinomycetota</taxon>
        <taxon>Actinomycetes</taxon>
        <taxon>Pseudonocardiales</taxon>
        <taxon>Pseudonocardiaceae</taxon>
        <taxon>Pseudonocardia</taxon>
    </lineage>
</organism>
<dbReference type="Proteomes" id="UP001494902">
    <property type="component" value="Unassembled WGS sequence"/>
</dbReference>
<keyword evidence="6" id="KW-1185">Reference proteome</keyword>
<gene>
    <name evidence="5" type="ORF">WIS52_11600</name>
</gene>
<evidence type="ECO:0000313" key="5">
    <source>
        <dbReference type="EMBL" id="MEQ3551117.1"/>
    </source>
</evidence>
<dbReference type="Pfam" id="PF01740">
    <property type="entry name" value="STAS"/>
    <property type="match status" value="1"/>
</dbReference>
<dbReference type="CDD" id="cd07043">
    <property type="entry name" value="STAS_anti-anti-sigma_factors"/>
    <property type="match status" value="1"/>
</dbReference>